<feature type="transmembrane region" description="Helical" evidence="11">
    <location>
        <begin position="572"/>
        <end position="595"/>
    </location>
</feature>
<evidence type="ECO:0000256" key="5">
    <source>
        <dbReference type="ARBA" id="ARBA00022989"/>
    </source>
</evidence>
<dbReference type="PRINTS" id="PR00248">
    <property type="entry name" value="GPCRMGR"/>
</dbReference>
<evidence type="ECO:0000256" key="11">
    <source>
        <dbReference type="SAM" id="Phobius"/>
    </source>
</evidence>
<dbReference type="PANTHER" id="PTHR24061:SF599">
    <property type="entry name" value="G-PROTEIN COUPLED RECEPTORS FAMILY 3 PROFILE DOMAIN-CONTAINING PROTEIN"/>
    <property type="match status" value="1"/>
</dbReference>
<keyword evidence="10" id="KW-0807">Transducer</keyword>
<evidence type="ECO:0000256" key="9">
    <source>
        <dbReference type="ARBA" id="ARBA00023180"/>
    </source>
</evidence>
<evidence type="ECO:0000256" key="10">
    <source>
        <dbReference type="ARBA" id="ARBA00023224"/>
    </source>
</evidence>
<protein>
    <submittedName>
        <fullName evidence="15">Vomeronasal type-2 receptor 26-like</fullName>
    </submittedName>
</protein>
<dbReference type="Gene3D" id="3.40.50.2300">
    <property type="match status" value="2"/>
</dbReference>
<feature type="transmembrane region" description="Helical" evidence="11">
    <location>
        <begin position="642"/>
        <end position="666"/>
    </location>
</feature>
<dbReference type="InterPro" id="IPR011500">
    <property type="entry name" value="GPCR_3_9-Cys_dom"/>
</dbReference>
<reference evidence="15" key="1">
    <citation type="submission" date="2025-08" db="UniProtKB">
        <authorList>
            <consortium name="RefSeq"/>
        </authorList>
    </citation>
    <scope>IDENTIFICATION</scope>
</reference>
<evidence type="ECO:0000259" key="13">
    <source>
        <dbReference type="PROSITE" id="PS50259"/>
    </source>
</evidence>
<dbReference type="Pfam" id="PF00003">
    <property type="entry name" value="7tm_3"/>
    <property type="match status" value="1"/>
</dbReference>
<keyword evidence="2" id="KW-1003">Cell membrane</keyword>
<evidence type="ECO:0000256" key="6">
    <source>
        <dbReference type="ARBA" id="ARBA00023040"/>
    </source>
</evidence>
<dbReference type="InterPro" id="IPR028082">
    <property type="entry name" value="Peripla_BP_I"/>
</dbReference>
<dbReference type="InterPro" id="IPR017979">
    <property type="entry name" value="GPCR_3_CS"/>
</dbReference>
<dbReference type="CDD" id="cd15283">
    <property type="entry name" value="7tmC_V2R_pheromone"/>
    <property type="match status" value="1"/>
</dbReference>
<feature type="domain" description="G-protein coupled receptors family 3 profile" evidence="13">
    <location>
        <begin position="572"/>
        <end position="836"/>
    </location>
</feature>
<proteinExistence type="predicted"/>
<organism evidence="14 15">
    <name type="scientific">Gekko japonicus</name>
    <name type="common">Schlegel's Japanese gecko</name>
    <dbReference type="NCBI Taxonomy" id="146911"/>
    <lineage>
        <taxon>Eukaryota</taxon>
        <taxon>Metazoa</taxon>
        <taxon>Chordata</taxon>
        <taxon>Craniata</taxon>
        <taxon>Vertebrata</taxon>
        <taxon>Euteleostomi</taxon>
        <taxon>Lepidosauria</taxon>
        <taxon>Squamata</taxon>
        <taxon>Bifurcata</taxon>
        <taxon>Gekkota</taxon>
        <taxon>Gekkonidae</taxon>
        <taxon>Gekkoninae</taxon>
        <taxon>Gekko</taxon>
    </lineage>
</organism>
<keyword evidence="9" id="KW-0325">Glycoprotein</keyword>
<accession>A0ABM1JZG4</accession>
<feature type="transmembrane region" description="Helical" evidence="11">
    <location>
        <begin position="610"/>
        <end position="630"/>
    </location>
</feature>
<dbReference type="InterPro" id="IPR001828">
    <property type="entry name" value="ANF_lig-bd_rcpt"/>
</dbReference>
<dbReference type="RefSeq" id="XP_015266851.1">
    <property type="nucleotide sequence ID" value="XM_015411365.1"/>
</dbReference>
<evidence type="ECO:0000313" key="15">
    <source>
        <dbReference type="RefSeq" id="XP_015266851.1"/>
    </source>
</evidence>
<keyword evidence="7 11" id="KW-0472">Membrane</keyword>
<dbReference type="Proteomes" id="UP000694871">
    <property type="component" value="Unplaced"/>
</dbReference>
<keyword evidence="8" id="KW-0675">Receptor</keyword>
<dbReference type="InterPro" id="IPR017978">
    <property type="entry name" value="GPCR_3_C"/>
</dbReference>
<keyword evidence="5 11" id="KW-1133">Transmembrane helix</keyword>
<dbReference type="GeneID" id="107110566"/>
<feature type="transmembrane region" description="Helical" evidence="11">
    <location>
        <begin position="730"/>
        <end position="754"/>
    </location>
</feature>
<dbReference type="PANTHER" id="PTHR24061">
    <property type="entry name" value="CALCIUM-SENSING RECEPTOR-RELATED"/>
    <property type="match status" value="1"/>
</dbReference>
<feature type="signal peptide" evidence="12">
    <location>
        <begin position="1"/>
        <end position="18"/>
    </location>
</feature>
<evidence type="ECO:0000256" key="3">
    <source>
        <dbReference type="ARBA" id="ARBA00022692"/>
    </source>
</evidence>
<feature type="transmembrane region" description="Helical" evidence="11">
    <location>
        <begin position="798"/>
        <end position="821"/>
    </location>
</feature>
<evidence type="ECO:0000256" key="1">
    <source>
        <dbReference type="ARBA" id="ARBA00004651"/>
    </source>
</evidence>
<feature type="transmembrane region" description="Helical" evidence="11">
    <location>
        <begin position="687"/>
        <end position="705"/>
    </location>
</feature>
<dbReference type="PRINTS" id="PR01535">
    <property type="entry name" value="VOMERONASL2R"/>
</dbReference>
<dbReference type="PROSITE" id="PS50259">
    <property type="entry name" value="G_PROTEIN_RECEP_F3_4"/>
    <property type="match status" value="1"/>
</dbReference>
<evidence type="ECO:0000256" key="8">
    <source>
        <dbReference type="ARBA" id="ARBA00023170"/>
    </source>
</evidence>
<dbReference type="Pfam" id="PF01094">
    <property type="entry name" value="ANF_receptor"/>
    <property type="match status" value="1"/>
</dbReference>
<dbReference type="InterPro" id="IPR000337">
    <property type="entry name" value="GPCR_3"/>
</dbReference>
<keyword evidence="4 12" id="KW-0732">Signal</keyword>
<keyword evidence="14" id="KW-1185">Reference proteome</keyword>
<dbReference type="Gene3D" id="2.10.50.30">
    <property type="entry name" value="GPCR, family 3, nine cysteines domain"/>
    <property type="match status" value="1"/>
</dbReference>
<keyword evidence="6" id="KW-0297">G-protein coupled receptor</keyword>
<dbReference type="InterPro" id="IPR004073">
    <property type="entry name" value="GPCR_3_vmron_rcpt_2"/>
</dbReference>
<evidence type="ECO:0000256" key="4">
    <source>
        <dbReference type="ARBA" id="ARBA00022729"/>
    </source>
</evidence>
<dbReference type="PROSITE" id="PS00981">
    <property type="entry name" value="G_PROTEIN_RECEP_F3_3"/>
    <property type="match status" value="1"/>
</dbReference>
<gene>
    <name evidence="15" type="primary">LOC107110566</name>
</gene>
<evidence type="ECO:0000256" key="7">
    <source>
        <dbReference type="ARBA" id="ARBA00023136"/>
    </source>
</evidence>
<keyword evidence="3 11" id="KW-0812">Transmembrane</keyword>
<dbReference type="InterPro" id="IPR000068">
    <property type="entry name" value="GPCR_3_Ca_sens_rcpt-rel"/>
</dbReference>
<dbReference type="InterPro" id="IPR038550">
    <property type="entry name" value="GPCR_3_9-Cys_sf"/>
</dbReference>
<dbReference type="SUPFAM" id="SSF53822">
    <property type="entry name" value="Periplasmic binding protein-like I"/>
    <property type="match status" value="1"/>
</dbReference>
<evidence type="ECO:0000256" key="2">
    <source>
        <dbReference type="ARBA" id="ARBA00022475"/>
    </source>
</evidence>
<evidence type="ECO:0000313" key="14">
    <source>
        <dbReference type="Proteomes" id="UP000694871"/>
    </source>
</evidence>
<feature type="transmembrane region" description="Helical" evidence="11">
    <location>
        <begin position="766"/>
        <end position="786"/>
    </location>
</feature>
<sequence>MIVSLVLVLVLLLQAACRVPICKCTTCKTLSVLHKYYHPGDFIIAGIISQISMTSEEITFAKYPFQELFDELNYFLASWTYRASIEILSAWGNLIPNYLCDSQNNLAAVIGGPNSDIFSFMATILCLYKIPQLIYGSSPLMKNNIEAVFFHQLFPNGTHQYMGILTLLQHFKWIWIGVMYADTEDGESFVHNVIPIFSQRGICFDFIKTFPKLTFSNNAGEMVADGLKVYDIVKGSTTNVVVVHGEIASMIILRIFHHVSEFQDEAIANRSKVWIMTAQIDFISLTFQRDWSVDFLHGAISFAVHSKDVLGFRDFLQDRNPLSNKDDGFIQDFWHHVFNCFLPNSTTDTRFGKICTGKEKLGTLPGSIFEMSMTSHSYNIYIAIYAVAHALHAIHSSTPKHRGMADPERPKLLNQHPWQLHQFLRRMSFNSSSGETISFDQHGELVAGFDIINWVTFPNQSFLRVKVGQIDEKACPEEPFVMHEDAITWPRRFNQAQPLSQCNENCPFGHSKARKEGEPFCCYDCLPCPEGKISNKKDMDACFQCPEDHYPNSNQDSCLPKKITFLSHGEPLSIILAIFAFSLSFLTVVVLGIFIKHQDTPIVKANNRDLTYTLLISLLLSFLCALLFIGQPGKMTCLLRQMTFGIIFSVAVSCLLAKTITVVLAFMATKPGSKMRKWVGKRLASSMVISCSLSQGMICSVWLATSPPFPDSDMHSVIEEIVLECNDGSVTMFFCVLGFIGFLAIFSFTVAFLARKLPDRFNEAKFITFSMLVFCSVWLSFVPAYLSTKGKYMVAVEIFSILASSAGLLGCIFCPKCYIIVLRPDMNKKKRPVKGNE</sequence>
<feature type="chain" id="PRO_5046373859" evidence="12">
    <location>
        <begin position="19"/>
        <end position="837"/>
    </location>
</feature>
<evidence type="ECO:0000256" key="12">
    <source>
        <dbReference type="SAM" id="SignalP"/>
    </source>
</evidence>
<dbReference type="Pfam" id="PF07562">
    <property type="entry name" value="NCD3G"/>
    <property type="match status" value="1"/>
</dbReference>
<comment type="subcellular location">
    <subcellularLocation>
        <location evidence="1">Cell membrane</location>
        <topology evidence="1">Multi-pass membrane protein</topology>
    </subcellularLocation>
</comment>
<name>A0ABM1JZG4_GEKJA</name>